<evidence type="ECO:0000256" key="2">
    <source>
        <dbReference type="ARBA" id="ARBA00004496"/>
    </source>
</evidence>
<evidence type="ECO:0000313" key="10">
    <source>
        <dbReference type="Proteomes" id="UP001141552"/>
    </source>
</evidence>
<dbReference type="GO" id="GO:0004497">
    <property type="term" value="F:monooxygenase activity"/>
    <property type="evidence" value="ECO:0007669"/>
    <property type="project" value="InterPro"/>
</dbReference>
<dbReference type="GO" id="GO:0005634">
    <property type="term" value="C:nucleus"/>
    <property type="evidence" value="ECO:0007669"/>
    <property type="project" value="UniProtKB-SubCell"/>
</dbReference>
<organism evidence="9 10">
    <name type="scientific">Turnera subulata</name>
    <dbReference type="NCBI Taxonomy" id="218843"/>
    <lineage>
        <taxon>Eukaryota</taxon>
        <taxon>Viridiplantae</taxon>
        <taxon>Streptophyta</taxon>
        <taxon>Embryophyta</taxon>
        <taxon>Tracheophyta</taxon>
        <taxon>Spermatophyta</taxon>
        <taxon>Magnoliopsida</taxon>
        <taxon>eudicotyledons</taxon>
        <taxon>Gunneridae</taxon>
        <taxon>Pentapetalae</taxon>
        <taxon>rosids</taxon>
        <taxon>fabids</taxon>
        <taxon>Malpighiales</taxon>
        <taxon>Passifloraceae</taxon>
        <taxon>Turnera</taxon>
    </lineage>
</organism>
<name>A0A9Q0F7X2_9ROSI</name>
<dbReference type="InterPro" id="IPR001128">
    <property type="entry name" value="Cyt_P450"/>
</dbReference>
<evidence type="ECO:0000256" key="3">
    <source>
        <dbReference type="ARBA" id="ARBA00006130"/>
    </source>
</evidence>
<dbReference type="Pfam" id="PF24566">
    <property type="entry name" value="HEAT_Ints3_C"/>
    <property type="match status" value="1"/>
</dbReference>
<evidence type="ECO:0000313" key="9">
    <source>
        <dbReference type="EMBL" id="KAJ4825517.1"/>
    </source>
</evidence>
<keyword evidence="5" id="KW-0539">Nucleus</keyword>
<dbReference type="CDD" id="cd11064">
    <property type="entry name" value="CYP86A"/>
    <property type="match status" value="1"/>
</dbReference>
<proteinExistence type="inferred from homology"/>
<protein>
    <submittedName>
        <fullName evidence="9">Uncharacterized protein</fullName>
    </submittedName>
</protein>
<evidence type="ECO:0000256" key="5">
    <source>
        <dbReference type="ARBA" id="ARBA00023242"/>
    </source>
</evidence>
<comment type="caution">
    <text evidence="9">The sequence shown here is derived from an EMBL/GenBank/DDBJ whole genome shotgun (WGS) entry which is preliminary data.</text>
</comment>
<dbReference type="Pfam" id="PF10189">
    <property type="entry name" value="Ints3_N"/>
    <property type="match status" value="1"/>
</dbReference>
<dbReference type="Pfam" id="PF00067">
    <property type="entry name" value="p450"/>
    <property type="match status" value="1"/>
</dbReference>
<dbReference type="InterPro" id="IPR036396">
    <property type="entry name" value="Cyt_P450_sf"/>
</dbReference>
<keyword evidence="10" id="KW-1185">Reference proteome</keyword>
<dbReference type="InterPro" id="IPR019333">
    <property type="entry name" value="INTS3_N"/>
</dbReference>
<feature type="region of interest" description="Disordered" evidence="6">
    <location>
        <begin position="1026"/>
        <end position="1056"/>
    </location>
</feature>
<evidence type="ECO:0000256" key="1">
    <source>
        <dbReference type="ARBA" id="ARBA00004123"/>
    </source>
</evidence>
<reference evidence="9" key="1">
    <citation type="submission" date="2022-02" db="EMBL/GenBank/DDBJ databases">
        <authorList>
            <person name="Henning P.M."/>
            <person name="McCubbin A.G."/>
            <person name="Shore J.S."/>
        </authorList>
    </citation>
    <scope>NUCLEOTIDE SEQUENCE</scope>
    <source>
        <strain evidence="9">F60SS</strain>
        <tissue evidence="9">Leaves</tissue>
    </source>
</reference>
<dbReference type="InterPro" id="IPR045334">
    <property type="entry name" value="INTS3"/>
</dbReference>
<dbReference type="OrthoDB" id="2021145at2759"/>
<dbReference type="Gene3D" id="1.10.630.10">
    <property type="entry name" value="Cytochrome P450"/>
    <property type="match status" value="1"/>
</dbReference>
<reference evidence="9" key="2">
    <citation type="journal article" date="2023" name="Plants (Basel)">
        <title>Annotation of the Turnera subulata (Passifloraceae) Draft Genome Reveals the S-Locus Evolved after the Divergence of Turneroideae from Passifloroideae in a Stepwise Manner.</title>
        <authorList>
            <person name="Henning P.M."/>
            <person name="Roalson E.H."/>
            <person name="Mir W."/>
            <person name="McCubbin A.G."/>
            <person name="Shore J.S."/>
        </authorList>
    </citation>
    <scope>NUCLEOTIDE SEQUENCE</scope>
    <source>
        <strain evidence="9">F60SS</strain>
    </source>
</reference>
<dbReference type="GO" id="GO:0020037">
    <property type="term" value="F:heme binding"/>
    <property type="evidence" value="ECO:0007669"/>
    <property type="project" value="InterPro"/>
</dbReference>
<evidence type="ECO:0000259" key="7">
    <source>
        <dbReference type="Pfam" id="PF10189"/>
    </source>
</evidence>
<dbReference type="InterPro" id="IPR056518">
    <property type="entry name" value="HEAT_Ints3_C"/>
</dbReference>
<dbReference type="PRINTS" id="PR00385">
    <property type="entry name" value="P450"/>
</dbReference>
<dbReference type="GO" id="GO:0005737">
    <property type="term" value="C:cytoplasm"/>
    <property type="evidence" value="ECO:0007669"/>
    <property type="project" value="UniProtKB-SubCell"/>
</dbReference>
<comment type="similarity">
    <text evidence="3">Belongs to the Integrator subunit 3 family.</text>
</comment>
<feature type="domain" description="Ints3-like C-terminal" evidence="8">
    <location>
        <begin position="750"/>
        <end position="938"/>
    </location>
</feature>
<dbReference type="GO" id="GO:0005506">
    <property type="term" value="F:iron ion binding"/>
    <property type="evidence" value="ECO:0007669"/>
    <property type="project" value="InterPro"/>
</dbReference>
<dbReference type="GO" id="GO:0016705">
    <property type="term" value="F:oxidoreductase activity, acting on paired donors, with incorporation or reduction of molecular oxygen"/>
    <property type="evidence" value="ECO:0007669"/>
    <property type="project" value="InterPro"/>
</dbReference>
<evidence type="ECO:0000256" key="4">
    <source>
        <dbReference type="ARBA" id="ARBA00022490"/>
    </source>
</evidence>
<dbReference type="PANTHER" id="PTHR13587:SF7">
    <property type="entry name" value="INTEGRATOR COMPLEX SUBUNIT 3"/>
    <property type="match status" value="1"/>
</dbReference>
<dbReference type="PANTHER" id="PTHR13587">
    <property type="entry name" value="INTEGRATOR COMPLEX SUBUNIT 3"/>
    <property type="match status" value="1"/>
</dbReference>
<feature type="domain" description="Integrator complex subunit 3 N-terminal" evidence="7">
    <location>
        <begin position="44"/>
        <end position="453"/>
    </location>
</feature>
<dbReference type="PROSITE" id="PS00086">
    <property type="entry name" value="CYTOCHROME_P450"/>
    <property type="match status" value="1"/>
</dbReference>
<evidence type="ECO:0000259" key="8">
    <source>
        <dbReference type="Pfam" id="PF24566"/>
    </source>
</evidence>
<comment type="subcellular location">
    <subcellularLocation>
        <location evidence="2">Cytoplasm</location>
    </subcellularLocation>
    <subcellularLocation>
        <location evidence="1">Nucleus</location>
    </subcellularLocation>
</comment>
<gene>
    <name evidence="9" type="ORF">Tsubulata_022180</name>
</gene>
<dbReference type="EMBL" id="JAKUCV010006880">
    <property type="protein sequence ID" value="KAJ4825517.1"/>
    <property type="molecule type" value="Genomic_DNA"/>
</dbReference>
<sequence>MNKLLKVAPFEAESQLELTLRQAFGELEPKLRPPFSLAIPNPHEYSQLSKAILYGILTEPGFAKTHIKHLHAIVTDGYALFVGFLVKVAADLYGKLVDSAKDQLIWAVKEMVDVVGVGFDGLLVCLLRQIAGGDFSDGNLWLCFEMVTVLFGKWDCLLEEQPLVLTSALYVFLRLLADHCRVSGNERLEALRRLEIEFCVKMLREQFHLCMRMGRDLVRLLQDLAHVPEFRAIWKDLLLNPNEFRTNGFYDIAQLYSTRTSSRYFLLRITPEVEAQLRFLLVHVKFGSQKRYQAWFAKKFLSGPERETLVIDIVRFICCAHHPSNEILQSDIIPRWAVIGWLLKTCRKNYVEANAKLALFYDWLFFDEKVDNIMNIEPAMLLMVFSIPQYVDMTHSLLDFLLLLADNYDVGHNHFVMRGLSSAFNALVQKGVVHSVDVLISCDALSPLLKERLGKLLLRFNSGIHDEFPVALPPHLSTPLSLQNMSSPVSPTLSLEQQTAHTMGDKFTSKPCNAIVPVSDNSDTTSTPSGLIGGGQVCVIESLVQNLAEAMKTSNAMELNILESILYTFVFLDDQALASGSVSPEKLSSKITDECESIGYRLFPPSELNGLLPCSDSGIQSATTLIIRTFMISKHERMQEMLLLWLRNDFPVRAHLLYYAARLAYESYLTGNLETEKVDNNAAKESGRTSLLRFHINGYFSFQNRGKQDFHENFVSSSIMDKAFVGKLVEDAFTTYKLFLTISNTAMSEEDGTTLLNLLCIDLASCFLWDRERSKNLFRDIFCYLADLCTGQVDIIRLLVNQLDYADLVDVQFEIGLKRFSIFGDDIEIIFLLIKNSLSWNSSEQHKLWGLIRSELAVSEVQLEKIVLKFFFSDELDGNRSAIAVGGLLTLCSCCAPTPELVGVIMSLPSNIFQDFAATVLAAWAVSNASMLFDSLTKFSDKFDDKNGDAINTGGIVINPSATLWKDFCQHFGELFCKYSEQKNYIVRVINWHKQKCHELRGTIKGLIRAGHAGFFHEYREVNGNGKVRQSGSRGRKASSEMLPQAPKSIPSPWTIKRVPTKRNSQSSLKQRDSHFSSHLCFSSIIMMEINFLSVSLSSISALILIYFLYSTSTSSNKNPCPESYPIIGNIIGFLRHRHRFHDWTTDLLSHTPSSTMQVNLLFNVRQGICTVNPVNLEHLLVSNFSNYVKGTRYLNNLYELLGYGIFNVDGDLWSAQRKIASHEFNTKSLRYFLSDVVKSEMSKRLIPFLSKACDENSVFDLQELLQKFTFINICNVAFGVDPESMSGLPFVEAFDVAVQIGFDRFISPVPAVWKLKRYFNLGSERQFREAIDIINKFAEEVIKSRQGREEVGKNQDLLSRFMLFSSDMEFSNEEERIKFLRDIVISFVLAGKDSTSSALTWFFWLVAGNPRCASLIYNELSSLAAQEVKSKPEPMIFSYDELQRCNYLHAAISESMRLFPPVAIDTRVVVDDDVLPDGTQVKEGWFADYSAYAMGRMESLWGKDCREFKPERWLDGDGLYKPFDQFKYPVFHCGPRTCLGKPLAYIQMKAIAAAVMYEFEVLPVDGGATADKMVDPPYVLSMLLKMRGGLPARLRRRER</sequence>
<accession>A0A9Q0F7X2</accession>
<keyword evidence="4" id="KW-0963">Cytoplasm</keyword>
<dbReference type="Proteomes" id="UP001141552">
    <property type="component" value="Unassembled WGS sequence"/>
</dbReference>
<dbReference type="InterPro" id="IPR017972">
    <property type="entry name" value="Cyt_P450_CS"/>
</dbReference>
<evidence type="ECO:0000256" key="6">
    <source>
        <dbReference type="SAM" id="MobiDB-lite"/>
    </source>
</evidence>
<dbReference type="SUPFAM" id="SSF48264">
    <property type="entry name" value="Cytochrome P450"/>
    <property type="match status" value="1"/>
</dbReference>